<dbReference type="OrthoDB" id="1122181at2"/>
<reference evidence="2 3" key="1">
    <citation type="journal article" date="2017" name="Front. Microbiol.">
        <title>Labilibaculum manganireducens gen. nov., sp. nov. and Labilibaculum filiforme sp. nov., Novel Bacteroidetes Isolated from Subsurface Sediments of the Baltic Sea.</title>
        <authorList>
            <person name="Vandieken V."/>
            <person name="Marshall I.P."/>
            <person name="Niemann H."/>
            <person name="Engelen B."/>
            <person name="Cypionka H."/>
        </authorList>
    </citation>
    <scope>NUCLEOTIDE SEQUENCE [LARGE SCALE GENOMIC DNA]</scope>
    <source>
        <strain evidence="2 3">59.16B</strain>
    </source>
</reference>
<keyword evidence="1" id="KW-1133">Transmembrane helix</keyword>
<keyword evidence="1" id="KW-0812">Transmembrane</keyword>
<proteinExistence type="predicted"/>
<dbReference type="AlphaFoldDB" id="A0A2N3I0Z9"/>
<accession>A0A2N3I0Z9</accession>
<gene>
    <name evidence="2" type="ORF">BZG02_08190</name>
</gene>
<dbReference type="RefSeq" id="WP_101260930.1">
    <property type="nucleotide sequence ID" value="NZ_MVDD01000004.1"/>
</dbReference>
<evidence type="ECO:0000313" key="2">
    <source>
        <dbReference type="EMBL" id="PKQ63982.1"/>
    </source>
</evidence>
<feature type="transmembrane region" description="Helical" evidence="1">
    <location>
        <begin position="55"/>
        <end position="71"/>
    </location>
</feature>
<evidence type="ECO:0000313" key="3">
    <source>
        <dbReference type="Proteomes" id="UP000233535"/>
    </source>
</evidence>
<sequence>MGVDEQIDKEITLNYLGNLAKQFGGKQSLLLSIYKRSENMKLYIDLVKRNEKNPLWVFIGLMFLVASMLWITPKLLNSELIGIFDWFYFSFFALNGVVHTIGGLGYPVEGLIGKAFIEVDNNSIKFKFGVLKKEEAVNWENIQTIDFKTYQFLICRKDNTYLTFPLFKLEYAMVQKIKNTITELATKKEIRINQ</sequence>
<organism evidence="2 3">
    <name type="scientific">Labilibaculum filiforme</name>
    <dbReference type="NCBI Taxonomy" id="1940526"/>
    <lineage>
        <taxon>Bacteria</taxon>
        <taxon>Pseudomonadati</taxon>
        <taxon>Bacteroidota</taxon>
        <taxon>Bacteroidia</taxon>
        <taxon>Marinilabiliales</taxon>
        <taxon>Marinifilaceae</taxon>
        <taxon>Labilibaculum</taxon>
    </lineage>
</organism>
<feature type="transmembrane region" description="Helical" evidence="1">
    <location>
        <begin position="86"/>
        <end position="106"/>
    </location>
</feature>
<comment type="caution">
    <text evidence="2">The sequence shown here is derived from an EMBL/GenBank/DDBJ whole genome shotgun (WGS) entry which is preliminary data.</text>
</comment>
<evidence type="ECO:0008006" key="4">
    <source>
        <dbReference type="Google" id="ProtNLM"/>
    </source>
</evidence>
<evidence type="ECO:0000256" key="1">
    <source>
        <dbReference type="SAM" id="Phobius"/>
    </source>
</evidence>
<dbReference type="EMBL" id="MVDD01000004">
    <property type="protein sequence ID" value="PKQ63982.1"/>
    <property type="molecule type" value="Genomic_DNA"/>
</dbReference>
<keyword evidence="1" id="KW-0472">Membrane</keyword>
<protein>
    <recommendedName>
        <fullName evidence="4">YcxB-like protein domain-containing protein</fullName>
    </recommendedName>
</protein>
<keyword evidence="3" id="KW-1185">Reference proteome</keyword>
<dbReference type="Proteomes" id="UP000233535">
    <property type="component" value="Unassembled WGS sequence"/>
</dbReference>
<name>A0A2N3I0Z9_9BACT</name>